<evidence type="ECO:0000256" key="13">
    <source>
        <dbReference type="PROSITE-ProRule" id="PRU10141"/>
    </source>
</evidence>
<comment type="caution">
    <text evidence="12">Lacks conserved residue(s) required for the propagation of feature annotation.</text>
</comment>
<feature type="chain" id="PRO_5019243605" description="non-specific serine/threonine protein kinase" evidence="15">
    <location>
        <begin position="18"/>
        <end position="657"/>
    </location>
</feature>
<dbReference type="SUPFAM" id="SSF51110">
    <property type="entry name" value="alpha-D-mannose-specific plant lectins"/>
    <property type="match status" value="1"/>
</dbReference>
<evidence type="ECO:0000259" key="16">
    <source>
        <dbReference type="PROSITE" id="PS50011"/>
    </source>
</evidence>
<dbReference type="Pfam" id="PF00954">
    <property type="entry name" value="S_locus_glycop"/>
    <property type="match status" value="1"/>
</dbReference>
<keyword evidence="4 15" id="KW-0732">Signal</keyword>
<evidence type="ECO:0000256" key="14">
    <source>
        <dbReference type="SAM" id="Phobius"/>
    </source>
</evidence>
<evidence type="ECO:0000256" key="12">
    <source>
        <dbReference type="PROSITE-ProRule" id="PRU00076"/>
    </source>
</evidence>
<evidence type="ECO:0000256" key="6">
    <source>
        <dbReference type="ARBA" id="ARBA00022777"/>
    </source>
</evidence>
<dbReference type="Gene3D" id="1.10.510.10">
    <property type="entry name" value="Transferase(Phosphotransferase) domain 1"/>
    <property type="match status" value="1"/>
</dbReference>
<evidence type="ECO:0000256" key="5">
    <source>
        <dbReference type="ARBA" id="ARBA00022741"/>
    </source>
</evidence>
<keyword evidence="14" id="KW-1133">Transmembrane helix</keyword>
<dbReference type="InterPro" id="IPR001480">
    <property type="entry name" value="Bulb-type_lectin_dom"/>
</dbReference>
<evidence type="ECO:0000256" key="2">
    <source>
        <dbReference type="ARBA" id="ARBA00022527"/>
    </source>
</evidence>
<keyword evidence="20" id="KW-0675">Receptor</keyword>
<dbReference type="SUPFAM" id="SSF56112">
    <property type="entry name" value="Protein kinase-like (PK-like)"/>
    <property type="match status" value="1"/>
</dbReference>
<gene>
    <name evidence="20" type="primary">VvCHDp000501_0</name>
    <name evidence="20" type="ORF">CK203_035619</name>
</gene>
<dbReference type="InterPro" id="IPR000152">
    <property type="entry name" value="EGF-type_Asp/Asn_hydroxyl_site"/>
</dbReference>
<protein>
    <recommendedName>
        <fullName evidence="1">non-specific serine/threonine protein kinase</fullName>
        <ecNumber evidence="1">2.7.11.1</ecNumber>
    </recommendedName>
</protein>
<dbReference type="CDD" id="cd00028">
    <property type="entry name" value="B_lectin"/>
    <property type="match status" value="1"/>
</dbReference>
<dbReference type="CDD" id="cd01098">
    <property type="entry name" value="PAN_AP_plant"/>
    <property type="match status" value="1"/>
</dbReference>
<dbReference type="PROSITE" id="PS00010">
    <property type="entry name" value="ASX_HYDROXYL"/>
    <property type="match status" value="1"/>
</dbReference>
<dbReference type="InterPro" id="IPR008271">
    <property type="entry name" value="Ser/Thr_kinase_AS"/>
</dbReference>
<dbReference type="InterPro" id="IPR000719">
    <property type="entry name" value="Prot_kinase_dom"/>
</dbReference>
<dbReference type="Pfam" id="PF01453">
    <property type="entry name" value="B_lectin"/>
    <property type="match status" value="1"/>
</dbReference>
<dbReference type="GO" id="GO:0004674">
    <property type="term" value="F:protein serine/threonine kinase activity"/>
    <property type="evidence" value="ECO:0007669"/>
    <property type="project" value="UniProtKB-KW"/>
</dbReference>
<feature type="domain" description="Bulb-type lectin" evidence="18">
    <location>
        <begin position="18"/>
        <end position="139"/>
    </location>
</feature>
<feature type="binding site" evidence="13">
    <location>
        <position position="506"/>
    </location>
    <ligand>
        <name>ATP</name>
        <dbReference type="ChEBI" id="CHEBI:30616"/>
    </ligand>
</feature>
<dbReference type="GO" id="GO:0030246">
    <property type="term" value="F:carbohydrate binding"/>
    <property type="evidence" value="ECO:0007669"/>
    <property type="project" value="UniProtKB-KW"/>
</dbReference>
<dbReference type="PROSITE" id="PS50026">
    <property type="entry name" value="EGF_3"/>
    <property type="match status" value="1"/>
</dbReference>
<dbReference type="InterPro" id="IPR000742">
    <property type="entry name" value="EGF"/>
</dbReference>
<dbReference type="SMART" id="SM00473">
    <property type="entry name" value="PAN_AP"/>
    <property type="match status" value="1"/>
</dbReference>
<dbReference type="FunFam" id="1.10.510.10:FF:001023">
    <property type="entry name" value="Os07g0541700 protein"/>
    <property type="match status" value="1"/>
</dbReference>
<dbReference type="EMBL" id="QGNW01000194">
    <property type="protein sequence ID" value="RVW86353.1"/>
    <property type="molecule type" value="Genomic_DNA"/>
</dbReference>
<dbReference type="PROSITE" id="PS50011">
    <property type="entry name" value="PROTEIN_KINASE_DOM"/>
    <property type="match status" value="1"/>
</dbReference>
<dbReference type="EC" id="2.7.11.1" evidence="1"/>
<dbReference type="Proteomes" id="UP000288805">
    <property type="component" value="Unassembled WGS sequence"/>
</dbReference>
<dbReference type="AlphaFoldDB" id="A0A438HPH4"/>
<keyword evidence="14" id="KW-0812">Transmembrane</keyword>
<dbReference type="GO" id="GO:0005524">
    <property type="term" value="F:ATP binding"/>
    <property type="evidence" value="ECO:0007669"/>
    <property type="project" value="UniProtKB-UniRule"/>
</dbReference>
<feature type="domain" description="Protein kinase" evidence="16">
    <location>
        <begin position="477"/>
        <end position="657"/>
    </location>
</feature>
<evidence type="ECO:0000256" key="7">
    <source>
        <dbReference type="ARBA" id="ARBA00022840"/>
    </source>
</evidence>
<keyword evidence="5 13" id="KW-0547">Nucleotide-binding</keyword>
<evidence type="ECO:0000256" key="15">
    <source>
        <dbReference type="SAM" id="SignalP"/>
    </source>
</evidence>
<dbReference type="Gene3D" id="3.30.200.20">
    <property type="entry name" value="Phosphorylase Kinase, domain 1"/>
    <property type="match status" value="1"/>
</dbReference>
<keyword evidence="7 13" id="KW-0067">ATP-binding</keyword>
<dbReference type="PROSITE" id="PS50948">
    <property type="entry name" value="PAN"/>
    <property type="match status" value="1"/>
</dbReference>
<keyword evidence="9" id="KW-0325">Glycoprotein</keyword>
<dbReference type="FunFam" id="3.30.200.20:FF:000195">
    <property type="entry name" value="G-type lectin S-receptor-like serine/threonine-protein kinase"/>
    <property type="match status" value="1"/>
</dbReference>
<dbReference type="InterPro" id="IPR000858">
    <property type="entry name" value="S_locus_glycoprot_dom"/>
</dbReference>
<evidence type="ECO:0000256" key="4">
    <source>
        <dbReference type="ARBA" id="ARBA00022729"/>
    </source>
</evidence>
<evidence type="ECO:0000259" key="18">
    <source>
        <dbReference type="PROSITE" id="PS50927"/>
    </source>
</evidence>
<evidence type="ECO:0000256" key="3">
    <source>
        <dbReference type="ARBA" id="ARBA00022679"/>
    </source>
</evidence>
<evidence type="ECO:0000259" key="19">
    <source>
        <dbReference type="PROSITE" id="PS50948"/>
    </source>
</evidence>
<keyword evidence="12" id="KW-0245">EGF-like domain</keyword>
<dbReference type="SMART" id="SM00220">
    <property type="entry name" value="S_TKc"/>
    <property type="match status" value="1"/>
</dbReference>
<feature type="domain" description="EGF-like" evidence="17">
    <location>
        <begin position="240"/>
        <end position="277"/>
    </location>
</feature>
<evidence type="ECO:0000256" key="8">
    <source>
        <dbReference type="ARBA" id="ARBA00023157"/>
    </source>
</evidence>
<organism evidence="20 21">
    <name type="scientific">Vitis vinifera</name>
    <name type="common">Grape</name>
    <dbReference type="NCBI Taxonomy" id="29760"/>
    <lineage>
        <taxon>Eukaryota</taxon>
        <taxon>Viridiplantae</taxon>
        <taxon>Streptophyta</taxon>
        <taxon>Embryophyta</taxon>
        <taxon>Tracheophyta</taxon>
        <taxon>Spermatophyta</taxon>
        <taxon>Magnoliopsida</taxon>
        <taxon>eudicotyledons</taxon>
        <taxon>Gunneridae</taxon>
        <taxon>Pentapetalae</taxon>
        <taxon>rosids</taxon>
        <taxon>Vitales</taxon>
        <taxon>Vitaceae</taxon>
        <taxon>Viteae</taxon>
        <taxon>Vitis</taxon>
    </lineage>
</organism>
<keyword evidence="8" id="KW-1015">Disulfide bond</keyword>
<dbReference type="SMART" id="SM00108">
    <property type="entry name" value="B_lectin"/>
    <property type="match status" value="1"/>
</dbReference>
<dbReference type="FunFam" id="2.90.10.10:FF:000029">
    <property type="entry name" value="G-type lectin S-receptor-like serine/threonine-protein kinase"/>
    <property type="match status" value="1"/>
</dbReference>
<evidence type="ECO:0000313" key="21">
    <source>
        <dbReference type="Proteomes" id="UP000288805"/>
    </source>
</evidence>
<proteinExistence type="predicted"/>
<dbReference type="Pfam" id="PF08276">
    <property type="entry name" value="PAN_2"/>
    <property type="match status" value="1"/>
</dbReference>
<keyword evidence="3" id="KW-0808">Transferase</keyword>
<feature type="transmembrane region" description="Helical" evidence="14">
    <location>
        <begin position="397"/>
        <end position="420"/>
    </location>
</feature>
<evidence type="ECO:0000313" key="20">
    <source>
        <dbReference type="EMBL" id="RVW86353.1"/>
    </source>
</evidence>
<dbReference type="Gene3D" id="2.10.25.10">
    <property type="entry name" value="Laminin"/>
    <property type="match status" value="1"/>
</dbReference>
<evidence type="ECO:0000256" key="11">
    <source>
        <dbReference type="ARBA" id="ARBA00048679"/>
    </source>
</evidence>
<feature type="signal peptide" evidence="15">
    <location>
        <begin position="1"/>
        <end position="17"/>
    </location>
</feature>
<dbReference type="InterPro" id="IPR036426">
    <property type="entry name" value="Bulb-type_lectin_dom_sf"/>
</dbReference>
<feature type="domain" description="Apple" evidence="19">
    <location>
        <begin position="297"/>
        <end position="378"/>
    </location>
</feature>
<accession>A0A438HPH4</accession>
<dbReference type="InterPro" id="IPR011009">
    <property type="entry name" value="Kinase-like_dom_sf"/>
</dbReference>
<evidence type="ECO:0000256" key="1">
    <source>
        <dbReference type="ARBA" id="ARBA00012513"/>
    </source>
</evidence>
<keyword evidence="20" id="KW-0430">Lectin</keyword>
<dbReference type="InterPro" id="IPR003609">
    <property type="entry name" value="Pan_app"/>
</dbReference>
<dbReference type="PANTHER" id="PTHR32444">
    <property type="entry name" value="BULB-TYPE LECTIN DOMAIN-CONTAINING PROTEIN"/>
    <property type="match status" value="1"/>
</dbReference>
<dbReference type="InterPro" id="IPR017441">
    <property type="entry name" value="Protein_kinase_ATP_BS"/>
</dbReference>
<comment type="catalytic activity">
    <reaction evidence="10">
        <text>L-threonyl-[protein] + ATP = O-phospho-L-threonyl-[protein] + ADP + H(+)</text>
        <dbReference type="Rhea" id="RHEA:46608"/>
        <dbReference type="Rhea" id="RHEA-COMP:11060"/>
        <dbReference type="Rhea" id="RHEA-COMP:11605"/>
        <dbReference type="ChEBI" id="CHEBI:15378"/>
        <dbReference type="ChEBI" id="CHEBI:30013"/>
        <dbReference type="ChEBI" id="CHEBI:30616"/>
        <dbReference type="ChEBI" id="CHEBI:61977"/>
        <dbReference type="ChEBI" id="CHEBI:456216"/>
        <dbReference type="EC" id="2.7.11.1"/>
    </reaction>
</comment>
<sequence length="657" mass="73288">MHLQYLLLLLMLPLCSSTDTITPNQPFRDGDLRVSKQSRFALGFFSPRNSTLRYIGVWYNTIREQTVVWVLNRDDPINDTSGVLSINTSGNLLLHRGNTHVWSTNVSISSVNPTVAQLLDTGNLVLIHNGDKRVVWQGFDYPTDSWLPYMKLGLNRRTGFNRFLTSWKSPTDPGTGKYSLGFNVSGSPQIFLYQGQSRYGEPVTGTGSGGARVTVDHDGYLQRNMWQEREDKWFSFYTAPRDRCDRYGLCGPNSNCDDSQAEFECTCLAGFEPKSPRDWFLKDGSAGCLRKEGAKVCGNGEGFVKVGRAKPPDTSVARVNMNISMEACREECLKECSCSGYAAANVSGSGSGCLSWHGDLVDTRVFPEGGQDLYVRVDAITLAENQKQSKGFLAKKGMMAVLVVGAAVIMVLLVSSFWFLRKKMKGRGRQNKMLYNSRPGATWLQDSLGAKEHDESTTNSELQFFDLNTIVAATNNFSFENELGRGGFGSVYKGQLYNGQEIAVKKLSKDSGQGKEEFKNEVTLIAKLQHVNLVRLLGCCIQEEEKILRIIHRDLKASNVLLDAEMLPKISDFGLARIFGGNQMEGNTNRVVGTYGYMSPEYAMEGLFSTKSDVYSFGVLLLEIITGRKNSTHYRDNPSMNLVGNVWNLWEEDKPWI</sequence>
<dbReference type="InterPro" id="IPR001245">
    <property type="entry name" value="Ser-Thr/Tyr_kinase_cat_dom"/>
</dbReference>
<keyword evidence="14" id="KW-0472">Membrane</keyword>
<dbReference type="PROSITE" id="PS00108">
    <property type="entry name" value="PROTEIN_KINASE_ST"/>
    <property type="match status" value="1"/>
</dbReference>
<evidence type="ECO:0000256" key="9">
    <source>
        <dbReference type="ARBA" id="ARBA00023180"/>
    </source>
</evidence>
<reference evidence="20 21" key="1">
    <citation type="journal article" date="2018" name="PLoS Genet.">
        <title>Population sequencing reveals clonal diversity and ancestral inbreeding in the grapevine cultivar Chardonnay.</title>
        <authorList>
            <person name="Roach M.J."/>
            <person name="Johnson D.L."/>
            <person name="Bohlmann J."/>
            <person name="van Vuuren H.J."/>
            <person name="Jones S.J."/>
            <person name="Pretorius I.S."/>
            <person name="Schmidt S.A."/>
            <person name="Borneman A.R."/>
        </authorList>
    </citation>
    <scope>NUCLEOTIDE SEQUENCE [LARGE SCALE GENOMIC DNA]</scope>
    <source>
        <strain evidence="21">cv. Chardonnay</strain>
        <tissue evidence="20">Leaf</tissue>
    </source>
</reference>
<dbReference type="PROSITE" id="PS50927">
    <property type="entry name" value="BULB_LECTIN"/>
    <property type="match status" value="1"/>
</dbReference>
<keyword evidence="6 20" id="KW-0418">Kinase</keyword>
<dbReference type="GO" id="GO:0048544">
    <property type="term" value="P:recognition of pollen"/>
    <property type="evidence" value="ECO:0007669"/>
    <property type="project" value="InterPro"/>
</dbReference>
<comment type="caution">
    <text evidence="20">The sequence shown here is derived from an EMBL/GenBank/DDBJ whole genome shotgun (WGS) entry which is preliminary data.</text>
</comment>
<dbReference type="PROSITE" id="PS00107">
    <property type="entry name" value="PROTEIN_KINASE_ATP"/>
    <property type="match status" value="1"/>
</dbReference>
<name>A0A438HPH4_VITVI</name>
<evidence type="ECO:0000259" key="17">
    <source>
        <dbReference type="PROSITE" id="PS50026"/>
    </source>
</evidence>
<keyword evidence="2" id="KW-0723">Serine/threonine-protein kinase</keyword>
<evidence type="ECO:0000256" key="10">
    <source>
        <dbReference type="ARBA" id="ARBA00047899"/>
    </source>
</evidence>
<dbReference type="Pfam" id="PF07714">
    <property type="entry name" value="PK_Tyr_Ser-Thr"/>
    <property type="match status" value="2"/>
</dbReference>
<dbReference type="Gene3D" id="2.90.10.10">
    <property type="entry name" value="Bulb-type lectin domain"/>
    <property type="match status" value="1"/>
</dbReference>
<dbReference type="PANTHER" id="PTHR32444:SF63">
    <property type="entry name" value="G-TYPE LECTIN S-RECEPTOR-LIKE SERINE_THREONINE-PROTEIN KINASE RKS1"/>
    <property type="match status" value="1"/>
</dbReference>
<comment type="catalytic activity">
    <reaction evidence="11">
        <text>L-seryl-[protein] + ATP = O-phospho-L-seryl-[protein] + ADP + H(+)</text>
        <dbReference type="Rhea" id="RHEA:17989"/>
        <dbReference type="Rhea" id="RHEA-COMP:9863"/>
        <dbReference type="Rhea" id="RHEA-COMP:11604"/>
        <dbReference type="ChEBI" id="CHEBI:15378"/>
        <dbReference type="ChEBI" id="CHEBI:29999"/>
        <dbReference type="ChEBI" id="CHEBI:30616"/>
        <dbReference type="ChEBI" id="CHEBI:83421"/>
        <dbReference type="ChEBI" id="CHEBI:456216"/>
        <dbReference type="EC" id="2.7.11.1"/>
    </reaction>
</comment>